<evidence type="ECO:0000313" key="16">
    <source>
        <dbReference type="Proteomes" id="UP000694565"/>
    </source>
</evidence>
<dbReference type="Gene3D" id="1.25.40.10">
    <property type="entry name" value="Tetratricopeptide repeat domain"/>
    <property type="match status" value="3"/>
</dbReference>
<dbReference type="SMART" id="SM00028">
    <property type="entry name" value="TPR"/>
    <property type="match status" value="7"/>
</dbReference>
<dbReference type="Ensembl" id="ENSCLMT00005022217.1">
    <property type="protein sequence ID" value="ENSCLMP00005021155.1"/>
    <property type="gene ID" value="ENSCLMG00005010278.1"/>
</dbReference>
<dbReference type="PANTHER" id="PTHR23083">
    <property type="entry name" value="TETRATRICOPEPTIDE REPEAT PROTEIN, TPR"/>
    <property type="match status" value="1"/>
</dbReference>
<keyword evidence="16" id="KW-1185">Reference proteome</keyword>
<evidence type="ECO:0000256" key="10">
    <source>
        <dbReference type="ARBA" id="ARBA00062872"/>
    </source>
</evidence>
<dbReference type="GO" id="GO:0046854">
    <property type="term" value="P:phosphatidylinositol phosphate biosynthetic process"/>
    <property type="evidence" value="ECO:0007669"/>
    <property type="project" value="TreeGrafter"/>
</dbReference>
<gene>
    <name evidence="15" type="primary">ttc7b</name>
</gene>
<dbReference type="InterPro" id="IPR019734">
    <property type="entry name" value="TPR_rpt"/>
</dbReference>
<feature type="domain" description="Tetratricopeptide repeat protein 7 N-terminal" evidence="14">
    <location>
        <begin position="2"/>
        <end position="117"/>
    </location>
</feature>
<comment type="subunit">
    <text evidence="10">Component of a phosphatidylinositol 4-kinase (PI4K) complex, composed of PI4KA, EFR3 (EFR3A or EFR3B), TTC7 (TTC7A or TTC7B) and HYCC (HYCC1 or HYCC2). Interacts with PI4KA, interaction is direct. Interacts with EFR3 (EFR3A or EFR3B), interaction is direct. Interacts with HYCC (HYCC1 or HYCC2), interaction is direct. Association with the PI4K complex is strongly reduced by TMEM150A.</text>
</comment>
<proteinExistence type="predicted"/>
<dbReference type="GO" id="GO:0005829">
    <property type="term" value="C:cytosol"/>
    <property type="evidence" value="ECO:0007669"/>
    <property type="project" value="UniProtKB-SubCell"/>
</dbReference>
<organism evidence="15 16">
    <name type="scientific">Cyclopterus lumpus</name>
    <name type="common">Lumpsucker</name>
    <dbReference type="NCBI Taxonomy" id="8103"/>
    <lineage>
        <taxon>Eukaryota</taxon>
        <taxon>Metazoa</taxon>
        <taxon>Chordata</taxon>
        <taxon>Craniata</taxon>
        <taxon>Vertebrata</taxon>
        <taxon>Euteleostomi</taxon>
        <taxon>Actinopterygii</taxon>
        <taxon>Neopterygii</taxon>
        <taxon>Teleostei</taxon>
        <taxon>Neoteleostei</taxon>
        <taxon>Acanthomorphata</taxon>
        <taxon>Eupercaria</taxon>
        <taxon>Perciformes</taxon>
        <taxon>Cottioidei</taxon>
        <taxon>Cottales</taxon>
        <taxon>Cyclopteridae</taxon>
        <taxon>Cyclopterus</taxon>
    </lineage>
</organism>
<dbReference type="FunFam" id="1.25.40.10:FF:000030">
    <property type="entry name" value="Tetratricopeptide repeat domain 7B"/>
    <property type="match status" value="1"/>
</dbReference>
<comment type="subcellular location">
    <subcellularLocation>
        <location evidence="1">Cell membrane</location>
    </subcellularLocation>
    <subcellularLocation>
        <location evidence="2">Cytoplasm</location>
        <location evidence="2">Cytosol</location>
    </subcellularLocation>
</comment>
<dbReference type="Pfam" id="PF13432">
    <property type="entry name" value="TPR_16"/>
    <property type="match status" value="1"/>
</dbReference>
<dbReference type="InterPro" id="IPR051722">
    <property type="entry name" value="Endocytosis_PI4K-reg_protein"/>
</dbReference>
<dbReference type="FunFam" id="1.25.40.10:FF:000035">
    <property type="entry name" value="Tetratricopeptide repeat domain 7B"/>
    <property type="match status" value="1"/>
</dbReference>
<evidence type="ECO:0000256" key="7">
    <source>
        <dbReference type="ARBA" id="ARBA00022803"/>
    </source>
</evidence>
<dbReference type="InterPro" id="IPR013105">
    <property type="entry name" value="TPR_2"/>
</dbReference>
<reference evidence="15" key="1">
    <citation type="submission" date="2025-08" db="UniProtKB">
        <authorList>
            <consortium name="Ensembl"/>
        </authorList>
    </citation>
    <scope>IDENTIFICATION</scope>
</reference>
<evidence type="ECO:0000256" key="8">
    <source>
        <dbReference type="ARBA" id="ARBA00023136"/>
    </source>
</evidence>
<dbReference type="PANTHER" id="PTHR23083:SF365">
    <property type="entry name" value="TETRATRICOPEPTIDE REPEAT PROTEIN 7B"/>
    <property type="match status" value="1"/>
</dbReference>
<dbReference type="PROSITE" id="PS50005">
    <property type="entry name" value="TPR"/>
    <property type="match status" value="3"/>
</dbReference>
<reference evidence="15" key="2">
    <citation type="submission" date="2025-09" db="UniProtKB">
        <authorList>
            <consortium name="Ensembl"/>
        </authorList>
    </citation>
    <scope>IDENTIFICATION</scope>
</reference>
<accession>A0A8C2XSL9</accession>
<dbReference type="Pfam" id="PF19440">
    <property type="entry name" value="TTC7_N"/>
    <property type="match status" value="1"/>
</dbReference>
<keyword evidence="8" id="KW-0472">Membrane</keyword>
<evidence type="ECO:0000256" key="4">
    <source>
        <dbReference type="ARBA" id="ARBA00022490"/>
    </source>
</evidence>
<dbReference type="GeneTree" id="ENSGT00940000158474"/>
<feature type="repeat" description="TPR" evidence="12">
    <location>
        <begin position="128"/>
        <end position="161"/>
    </location>
</feature>
<keyword evidence="3" id="KW-1003">Cell membrane</keyword>
<feature type="region of interest" description="Disordered" evidence="13">
    <location>
        <begin position="24"/>
        <end position="52"/>
    </location>
</feature>
<comment type="function">
    <text evidence="9">Component of a complex required to localize phosphatidylinositol 4-kinase (PI4K) to the plasma membrane. The complex acts as a regulator of phosphatidylinositol 4-phosphate (PtdIns(4)P) synthesis. In the complex, plays a central role in bridging PI4KA to EFR3B and HYCC1, via direct interactions.</text>
</comment>
<dbReference type="InterPro" id="IPR045819">
    <property type="entry name" value="TTC7_N"/>
</dbReference>
<evidence type="ECO:0000256" key="5">
    <source>
        <dbReference type="ARBA" id="ARBA00022553"/>
    </source>
</evidence>
<feature type="repeat" description="TPR" evidence="12">
    <location>
        <begin position="523"/>
        <end position="556"/>
    </location>
</feature>
<dbReference type="SUPFAM" id="SSF48452">
    <property type="entry name" value="TPR-like"/>
    <property type="match status" value="3"/>
</dbReference>
<evidence type="ECO:0000313" key="15">
    <source>
        <dbReference type="Ensembl" id="ENSCLMP00005021155.1"/>
    </source>
</evidence>
<keyword evidence="6" id="KW-0677">Repeat</keyword>
<sequence>MQTIARQLAEILLRGMCEQSYWSPLEDPPTVSPLDDPTRQGHTHTKNYSLSRRPRVATPESLSVFVCAQANRDAVLSRIPEHNNDRIISLQSASVVYDLLTIALGRRGQYEMLSECLERAMKFAFEEFHLWYQLALSLMAAGKSARAVKVLKECIRLKPDDPTIPLLAVKLCIGPLHWLDEGECFGKIVIDMGEKAAEFRAKGFLAIGLVYSLKATDGSTSEHAVSVSFCRAQSLSPTDHLAAFYLALQLAVSRQIPEALGYVRQALQLQGDDVHSLHLLALLLSAQKHYHDALNIIEMALSEYPENFNLLYTKVKLESMCRGPEEALLTCKHMLQIWKSFYNLTNPSDSGRGSSLLDRAMADRRQLNAMTLPDFSDPDTGSVHATSIAASRVEQALSEVASSLQSSAPKHGPLHPWMTLAQIWLHAAEVYTGMSKPAEATACTQEASNLFPTSHNVLYMRGQIAELRGNVDEAKRWYEEALSINPTHVKTMQRLGLILQQLQRYSLSEKVLRDAVQVNSTAHDVWNSLGEVLQAQGNAAAATECFLTALELEASSPILPFTIIPRAL</sequence>
<feature type="repeat" description="TPR" evidence="12">
    <location>
        <begin position="455"/>
        <end position="488"/>
    </location>
</feature>
<keyword evidence="4" id="KW-0963">Cytoplasm</keyword>
<dbReference type="AlphaFoldDB" id="A0A8C2XSL9"/>
<evidence type="ECO:0000259" key="14">
    <source>
        <dbReference type="Pfam" id="PF19440"/>
    </source>
</evidence>
<evidence type="ECO:0000256" key="9">
    <source>
        <dbReference type="ARBA" id="ARBA00054379"/>
    </source>
</evidence>
<keyword evidence="5" id="KW-0597">Phosphoprotein</keyword>
<name>A0A8C2XSL9_CYCLU</name>
<evidence type="ECO:0000256" key="13">
    <source>
        <dbReference type="SAM" id="MobiDB-lite"/>
    </source>
</evidence>
<dbReference type="Proteomes" id="UP000694565">
    <property type="component" value="Unplaced"/>
</dbReference>
<dbReference type="Pfam" id="PF13181">
    <property type="entry name" value="TPR_8"/>
    <property type="match status" value="1"/>
</dbReference>
<evidence type="ECO:0000256" key="1">
    <source>
        <dbReference type="ARBA" id="ARBA00004236"/>
    </source>
</evidence>
<dbReference type="GO" id="GO:0072659">
    <property type="term" value="P:protein localization to plasma membrane"/>
    <property type="evidence" value="ECO:0007669"/>
    <property type="project" value="TreeGrafter"/>
</dbReference>
<evidence type="ECO:0000256" key="3">
    <source>
        <dbReference type="ARBA" id="ARBA00022475"/>
    </source>
</evidence>
<dbReference type="GO" id="GO:0005886">
    <property type="term" value="C:plasma membrane"/>
    <property type="evidence" value="ECO:0007669"/>
    <property type="project" value="UniProtKB-SubCell"/>
</dbReference>
<evidence type="ECO:0000256" key="6">
    <source>
        <dbReference type="ARBA" id="ARBA00022737"/>
    </source>
</evidence>
<keyword evidence="7 12" id="KW-0802">TPR repeat</keyword>
<protein>
    <recommendedName>
        <fullName evidence="11">Tetratricopeptide repeat protein 7B</fullName>
    </recommendedName>
</protein>
<dbReference type="Pfam" id="PF07719">
    <property type="entry name" value="TPR_2"/>
    <property type="match status" value="1"/>
</dbReference>
<evidence type="ECO:0000256" key="2">
    <source>
        <dbReference type="ARBA" id="ARBA00004514"/>
    </source>
</evidence>
<evidence type="ECO:0000256" key="12">
    <source>
        <dbReference type="PROSITE-ProRule" id="PRU00339"/>
    </source>
</evidence>
<dbReference type="InterPro" id="IPR011990">
    <property type="entry name" value="TPR-like_helical_dom_sf"/>
</dbReference>
<evidence type="ECO:0000256" key="11">
    <source>
        <dbReference type="ARBA" id="ARBA00073839"/>
    </source>
</evidence>